<dbReference type="RefSeq" id="WP_205722806.1">
    <property type="nucleotide sequence ID" value="NZ_CP070608.1"/>
</dbReference>
<sequence>MKKGLLKHVTITSFLMLSAFMLKAQGIVFTPQVSGAASVSQQVGITNIEVNYSRPNVVSPQGQDRTGNLWGSPTVPYGFTNLGFGTATEAPWRAGANQNTVITFSTDVKVEGQDLSAGSYGLHIAVYEDNKATVIFSRDTESWGSYFYNKENDALRVDITTVEVAQTDLLTYNFIEATTDEAVLALDWEKKRFPIKISVNTPELVYQNFQEKLKGDEGFNVQSWVAAANYLAQNKIHLDDALNYANAAVEGQFFSDKNFNTLSTKAGVLVAMNNLDEAEKVMDEALSMPGVSINNYYGYGRQLIAQDRDKKALEVFTKASKKWSDHWLAPHGLARAYSAMGDYKKAAEYETKAIAKAPENSKQVLEGYLKTLKEGKDFN</sequence>
<feature type="repeat" description="TPR" evidence="1">
    <location>
        <begin position="327"/>
        <end position="360"/>
    </location>
</feature>
<feature type="chain" id="PRO_5037587681" evidence="2">
    <location>
        <begin position="25"/>
        <end position="379"/>
    </location>
</feature>
<dbReference type="PROSITE" id="PS50005">
    <property type="entry name" value="TPR"/>
    <property type="match status" value="1"/>
</dbReference>
<proteinExistence type="predicted"/>
<dbReference type="EMBL" id="CP070608">
    <property type="protein sequence ID" value="QSE98291.1"/>
    <property type="molecule type" value="Genomic_DNA"/>
</dbReference>
<name>A0A975A1X3_9BACT</name>
<keyword evidence="2" id="KW-0732">Signal</keyword>
<evidence type="ECO:0000256" key="1">
    <source>
        <dbReference type="PROSITE-ProRule" id="PRU00339"/>
    </source>
</evidence>
<dbReference type="PANTHER" id="PTHR12558">
    <property type="entry name" value="CELL DIVISION CYCLE 16,23,27"/>
    <property type="match status" value="1"/>
</dbReference>
<accession>A0A975A1X3</accession>
<dbReference type="KEGG" id="fuv:JR347_04215"/>
<dbReference type="InterPro" id="IPR021314">
    <property type="entry name" value="DUF2911"/>
</dbReference>
<dbReference type="GO" id="GO:0051301">
    <property type="term" value="P:cell division"/>
    <property type="evidence" value="ECO:0007669"/>
    <property type="project" value="TreeGrafter"/>
</dbReference>
<evidence type="ECO:0000256" key="2">
    <source>
        <dbReference type="SAM" id="SignalP"/>
    </source>
</evidence>
<keyword evidence="4" id="KW-1185">Reference proteome</keyword>
<keyword evidence="1" id="KW-0802">TPR repeat</keyword>
<dbReference type="InterPro" id="IPR019734">
    <property type="entry name" value="TPR_rpt"/>
</dbReference>
<dbReference type="Proteomes" id="UP000662783">
    <property type="component" value="Chromosome"/>
</dbReference>
<dbReference type="PANTHER" id="PTHR12558:SF13">
    <property type="entry name" value="CELL DIVISION CYCLE PROTEIN 27 HOMOLOG"/>
    <property type="match status" value="1"/>
</dbReference>
<evidence type="ECO:0000313" key="4">
    <source>
        <dbReference type="Proteomes" id="UP000662783"/>
    </source>
</evidence>
<dbReference type="InterPro" id="IPR011990">
    <property type="entry name" value="TPR-like_helical_dom_sf"/>
</dbReference>
<dbReference type="SUPFAM" id="SSF48452">
    <property type="entry name" value="TPR-like"/>
    <property type="match status" value="1"/>
</dbReference>
<evidence type="ECO:0000313" key="3">
    <source>
        <dbReference type="EMBL" id="QSE98291.1"/>
    </source>
</evidence>
<protein>
    <submittedName>
        <fullName evidence="3">DUF2911 domain-containing protein</fullName>
    </submittedName>
</protein>
<feature type="signal peptide" evidence="2">
    <location>
        <begin position="1"/>
        <end position="24"/>
    </location>
</feature>
<organism evidence="3 4">
    <name type="scientific">Fulvivirga lutea</name>
    <dbReference type="NCBI Taxonomy" id="2810512"/>
    <lineage>
        <taxon>Bacteria</taxon>
        <taxon>Pseudomonadati</taxon>
        <taxon>Bacteroidota</taxon>
        <taxon>Cytophagia</taxon>
        <taxon>Cytophagales</taxon>
        <taxon>Fulvivirgaceae</taxon>
        <taxon>Fulvivirga</taxon>
    </lineage>
</organism>
<dbReference type="Gene3D" id="1.25.40.10">
    <property type="entry name" value="Tetratricopeptide repeat domain"/>
    <property type="match status" value="1"/>
</dbReference>
<dbReference type="AlphaFoldDB" id="A0A975A1X3"/>
<dbReference type="Pfam" id="PF11138">
    <property type="entry name" value="DUF2911"/>
    <property type="match status" value="1"/>
</dbReference>
<gene>
    <name evidence="3" type="ORF">JR347_04215</name>
</gene>
<reference evidence="3" key="1">
    <citation type="submission" date="2021-02" db="EMBL/GenBank/DDBJ databases">
        <title>Fulvivirga sp. S481 isolated from sea water.</title>
        <authorList>
            <person name="Bae S.S."/>
            <person name="Baek K."/>
        </authorList>
    </citation>
    <scope>NUCLEOTIDE SEQUENCE</scope>
    <source>
        <strain evidence="3">S481</strain>
    </source>
</reference>